<organism evidence="1 2">
    <name type="scientific">Saprolegnia parasitica (strain CBS 223.65)</name>
    <dbReference type="NCBI Taxonomy" id="695850"/>
    <lineage>
        <taxon>Eukaryota</taxon>
        <taxon>Sar</taxon>
        <taxon>Stramenopiles</taxon>
        <taxon>Oomycota</taxon>
        <taxon>Saprolegniomycetes</taxon>
        <taxon>Saprolegniales</taxon>
        <taxon>Saprolegniaceae</taxon>
        <taxon>Saprolegnia</taxon>
    </lineage>
</organism>
<sequence>MAGWMLDEAARVSEFQSHDRCPLWWVSALSGAYAKTPEPPPATLGHAPMA</sequence>
<keyword evidence="2" id="KW-1185">Reference proteome</keyword>
<protein>
    <submittedName>
        <fullName evidence="1">Uncharacterized protein</fullName>
    </submittedName>
</protein>
<dbReference type="KEGG" id="spar:SPRG_12200"/>
<gene>
    <name evidence="1" type="ORF">SPRG_12200</name>
</gene>
<dbReference type="Proteomes" id="UP000030745">
    <property type="component" value="Unassembled WGS sequence"/>
</dbReference>
<dbReference type="EMBL" id="KK583263">
    <property type="protein sequence ID" value="KDO22773.1"/>
    <property type="molecule type" value="Genomic_DNA"/>
</dbReference>
<dbReference type="AlphaFoldDB" id="A0A067BWY9"/>
<evidence type="ECO:0000313" key="2">
    <source>
        <dbReference type="Proteomes" id="UP000030745"/>
    </source>
</evidence>
<name>A0A067BWY9_SAPPC</name>
<reference evidence="1 2" key="1">
    <citation type="journal article" date="2013" name="PLoS Genet.">
        <title>Distinctive expansion of potential virulence genes in the genome of the oomycete fish pathogen Saprolegnia parasitica.</title>
        <authorList>
            <person name="Jiang R.H."/>
            <person name="de Bruijn I."/>
            <person name="Haas B.J."/>
            <person name="Belmonte R."/>
            <person name="Lobach L."/>
            <person name="Christie J."/>
            <person name="van den Ackerveken G."/>
            <person name="Bottin A."/>
            <person name="Bulone V."/>
            <person name="Diaz-Moreno S.M."/>
            <person name="Dumas B."/>
            <person name="Fan L."/>
            <person name="Gaulin E."/>
            <person name="Govers F."/>
            <person name="Grenville-Briggs L.J."/>
            <person name="Horner N.R."/>
            <person name="Levin J.Z."/>
            <person name="Mammella M."/>
            <person name="Meijer H.J."/>
            <person name="Morris P."/>
            <person name="Nusbaum C."/>
            <person name="Oome S."/>
            <person name="Phillips A.J."/>
            <person name="van Rooyen D."/>
            <person name="Rzeszutek E."/>
            <person name="Saraiva M."/>
            <person name="Secombes C.J."/>
            <person name="Seidl M.F."/>
            <person name="Snel B."/>
            <person name="Stassen J.H."/>
            <person name="Sykes S."/>
            <person name="Tripathy S."/>
            <person name="van den Berg H."/>
            <person name="Vega-Arreguin J.C."/>
            <person name="Wawra S."/>
            <person name="Young S.K."/>
            <person name="Zeng Q."/>
            <person name="Dieguez-Uribeondo J."/>
            <person name="Russ C."/>
            <person name="Tyler B.M."/>
            <person name="van West P."/>
        </authorList>
    </citation>
    <scope>NUCLEOTIDE SEQUENCE [LARGE SCALE GENOMIC DNA]</scope>
    <source>
        <strain evidence="1 2">CBS 223.65</strain>
    </source>
</reference>
<dbReference type="GeneID" id="24134181"/>
<dbReference type="RefSeq" id="XP_012206557.1">
    <property type="nucleotide sequence ID" value="XM_012351167.1"/>
</dbReference>
<evidence type="ECO:0000313" key="1">
    <source>
        <dbReference type="EMBL" id="KDO22773.1"/>
    </source>
</evidence>
<accession>A0A067BWY9</accession>
<dbReference type="VEuPathDB" id="FungiDB:SPRG_12200"/>
<proteinExistence type="predicted"/>